<evidence type="ECO:0000313" key="1">
    <source>
        <dbReference type="EMBL" id="KAH3729127.1"/>
    </source>
</evidence>
<comment type="caution">
    <text evidence="1">The sequence shown here is derived from an EMBL/GenBank/DDBJ whole genome shotgun (WGS) entry which is preliminary data.</text>
</comment>
<proteinExistence type="predicted"/>
<dbReference type="Proteomes" id="UP000828390">
    <property type="component" value="Unassembled WGS sequence"/>
</dbReference>
<dbReference type="AlphaFoldDB" id="A0A9D4CR56"/>
<reference evidence="1" key="1">
    <citation type="journal article" date="2019" name="bioRxiv">
        <title>The Genome of the Zebra Mussel, Dreissena polymorpha: A Resource for Invasive Species Research.</title>
        <authorList>
            <person name="McCartney M.A."/>
            <person name="Auch B."/>
            <person name="Kono T."/>
            <person name="Mallez S."/>
            <person name="Zhang Y."/>
            <person name="Obille A."/>
            <person name="Becker A."/>
            <person name="Abrahante J.E."/>
            <person name="Garbe J."/>
            <person name="Badalamenti J.P."/>
            <person name="Herman A."/>
            <person name="Mangelson H."/>
            <person name="Liachko I."/>
            <person name="Sullivan S."/>
            <person name="Sone E.D."/>
            <person name="Koren S."/>
            <person name="Silverstein K.A.T."/>
            <person name="Beckman K.B."/>
            <person name="Gohl D.M."/>
        </authorList>
    </citation>
    <scope>NUCLEOTIDE SEQUENCE</scope>
    <source>
        <strain evidence="1">Duluth1</strain>
        <tissue evidence="1">Whole animal</tissue>
    </source>
</reference>
<evidence type="ECO:0000313" key="2">
    <source>
        <dbReference type="Proteomes" id="UP000828390"/>
    </source>
</evidence>
<keyword evidence="2" id="KW-1185">Reference proteome</keyword>
<organism evidence="1 2">
    <name type="scientific">Dreissena polymorpha</name>
    <name type="common">Zebra mussel</name>
    <name type="synonym">Mytilus polymorpha</name>
    <dbReference type="NCBI Taxonomy" id="45954"/>
    <lineage>
        <taxon>Eukaryota</taxon>
        <taxon>Metazoa</taxon>
        <taxon>Spiralia</taxon>
        <taxon>Lophotrochozoa</taxon>
        <taxon>Mollusca</taxon>
        <taxon>Bivalvia</taxon>
        <taxon>Autobranchia</taxon>
        <taxon>Heteroconchia</taxon>
        <taxon>Euheterodonta</taxon>
        <taxon>Imparidentia</taxon>
        <taxon>Neoheterodontei</taxon>
        <taxon>Myida</taxon>
        <taxon>Dreissenoidea</taxon>
        <taxon>Dreissenidae</taxon>
        <taxon>Dreissena</taxon>
    </lineage>
</organism>
<protein>
    <submittedName>
        <fullName evidence="1">Uncharacterized protein</fullName>
    </submittedName>
</protein>
<sequence length="55" mass="6120">MYMYTLLNIIRMELARGGNVENAVSMQQKCMECTSTITPGMNNFCHVTTKVNAGC</sequence>
<accession>A0A9D4CR56</accession>
<dbReference type="EMBL" id="JAIWYP010000012">
    <property type="protein sequence ID" value="KAH3729127.1"/>
    <property type="molecule type" value="Genomic_DNA"/>
</dbReference>
<reference evidence="1" key="2">
    <citation type="submission" date="2020-11" db="EMBL/GenBank/DDBJ databases">
        <authorList>
            <person name="McCartney M.A."/>
            <person name="Auch B."/>
            <person name="Kono T."/>
            <person name="Mallez S."/>
            <person name="Becker A."/>
            <person name="Gohl D.M."/>
            <person name="Silverstein K.A.T."/>
            <person name="Koren S."/>
            <person name="Bechman K.B."/>
            <person name="Herman A."/>
            <person name="Abrahante J.E."/>
            <person name="Garbe J."/>
        </authorList>
    </citation>
    <scope>NUCLEOTIDE SEQUENCE</scope>
    <source>
        <strain evidence="1">Duluth1</strain>
        <tissue evidence="1">Whole animal</tissue>
    </source>
</reference>
<name>A0A9D4CR56_DREPO</name>
<gene>
    <name evidence="1" type="ORF">DPMN_055090</name>
</gene>